<proteinExistence type="inferred from homology"/>
<dbReference type="InterPro" id="IPR029752">
    <property type="entry name" value="D-isomer_DH_CS1"/>
</dbReference>
<evidence type="ECO:0000313" key="7">
    <source>
        <dbReference type="Ensembl" id="ENSLLEP00000013641.1"/>
    </source>
</evidence>
<dbReference type="GO" id="GO:0051287">
    <property type="term" value="F:NAD binding"/>
    <property type="evidence" value="ECO:0007669"/>
    <property type="project" value="InterPro"/>
</dbReference>
<evidence type="ECO:0000256" key="3">
    <source>
        <dbReference type="ARBA" id="ARBA00073306"/>
    </source>
</evidence>
<dbReference type="Pfam" id="PF00389">
    <property type="entry name" value="2-Hacid_dh"/>
    <property type="match status" value="1"/>
</dbReference>
<dbReference type="Pfam" id="PF02826">
    <property type="entry name" value="2-Hacid_dh_C"/>
    <property type="match status" value="1"/>
</dbReference>
<dbReference type="GO" id="GO:0016618">
    <property type="term" value="F:hydroxypyruvate reductase [NAD(P)H] activity"/>
    <property type="evidence" value="ECO:0007669"/>
    <property type="project" value="TreeGrafter"/>
</dbReference>
<keyword evidence="2 4" id="KW-0560">Oxidoreductase</keyword>
<name>A0A8C5MF20_9ANUR</name>
<dbReference type="CDD" id="cd05301">
    <property type="entry name" value="GDH"/>
    <property type="match status" value="1"/>
</dbReference>
<dbReference type="OrthoDB" id="298012at2759"/>
<dbReference type="InterPro" id="IPR006139">
    <property type="entry name" value="D-isomer_2_OHA_DH_cat_dom"/>
</dbReference>
<dbReference type="SUPFAM" id="SSF52283">
    <property type="entry name" value="Formate/glycerate dehydrogenase catalytic domain-like"/>
    <property type="match status" value="1"/>
</dbReference>
<feature type="domain" description="D-isomer specific 2-hydroxyacid dehydrogenase catalytic" evidence="5">
    <location>
        <begin position="46"/>
        <end position="309"/>
    </location>
</feature>
<dbReference type="Gene3D" id="3.40.50.720">
    <property type="entry name" value="NAD(P)-binding Rossmann-like Domain"/>
    <property type="match status" value="2"/>
</dbReference>
<evidence type="ECO:0000313" key="8">
    <source>
        <dbReference type="Proteomes" id="UP000694569"/>
    </source>
</evidence>
<keyword evidence="8" id="KW-1185">Reference proteome</keyword>
<comment type="similarity">
    <text evidence="1 4">Belongs to the D-isomer specific 2-hydroxyacid dehydrogenase family.</text>
</comment>
<evidence type="ECO:0000256" key="4">
    <source>
        <dbReference type="RuleBase" id="RU003719"/>
    </source>
</evidence>
<reference evidence="7" key="1">
    <citation type="submission" date="2025-08" db="UniProtKB">
        <authorList>
            <consortium name="Ensembl"/>
        </authorList>
    </citation>
    <scope>IDENTIFICATION</scope>
</reference>
<protein>
    <recommendedName>
        <fullName evidence="3">Glyoxylate reductase/hydroxypyruvate reductase</fullName>
    </recommendedName>
</protein>
<dbReference type="AlphaFoldDB" id="A0A8C5MF20"/>
<dbReference type="GO" id="GO:0030267">
    <property type="term" value="F:glyoxylate reductase (NADPH) activity"/>
    <property type="evidence" value="ECO:0007669"/>
    <property type="project" value="TreeGrafter"/>
</dbReference>
<accession>A0A8C5MF20</accession>
<dbReference type="FunFam" id="3.40.50.720:FF:000026">
    <property type="entry name" value="Glyoxylate/hydroxypyruvate reductase B"/>
    <property type="match status" value="1"/>
</dbReference>
<evidence type="ECO:0000259" key="5">
    <source>
        <dbReference type="Pfam" id="PF00389"/>
    </source>
</evidence>
<feature type="domain" description="D-isomer specific 2-hydroxyacid dehydrogenase NAD-binding" evidence="6">
    <location>
        <begin position="116"/>
        <end position="294"/>
    </location>
</feature>
<evidence type="ECO:0000256" key="1">
    <source>
        <dbReference type="ARBA" id="ARBA00005854"/>
    </source>
</evidence>
<evidence type="ECO:0000256" key="2">
    <source>
        <dbReference type="ARBA" id="ARBA00023002"/>
    </source>
</evidence>
<dbReference type="Proteomes" id="UP000694569">
    <property type="component" value="Unplaced"/>
</dbReference>
<dbReference type="Ensembl" id="ENSLLET00000014171.1">
    <property type="protein sequence ID" value="ENSLLEP00000013641.1"/>
    <property type="gene ID" value="ENSLLEG00000008645.1"/>
</dbReference>
<evidence type="ECO:0000259" key="6">
    <source>
        <dbReference type="Pfam" id="PF02826"/>
    </source>
</evidence>
<dbReference type="PROSITE" id="PS00065">
    <property type="entry name" value="D_2_HYDROXYACID_DH_1"/>
    <property type="match status" value="1"/>
</dbReference>
<sequence length="314" mass="34524">MESAKGLPGVLIQEIGAQCGILEDHVFFLQTRFTVITMKEYLKKKEELAGKIQCVYVWGCVPKIDSELLRDLPKLKVVVNGGVGIDHLDLKLISSFGVKVANTPNSVTNATADMAMTLLLASARKFLEGHQLAVSPQTKCFPFNWDAEEVTGATLGIIGMGRIGYKIAQRAKGFEMKILYHNRNQRLKEGSVVGAAYCERLSDLLQKSDFVVLAVPLTTETKRLIGRKELQQMKSSATLINIGRGGVVDHDALVEALQHGEIRAAALDVTDPEPLPRDHPLLKLHNVILSPHMGSATEATQRHMMEDMVYTLIG</sequence>
<dbReference type="GO" id="GO:0005829">
    <property type="term" value="C:cytosol"/>
    <property type="evidence" value="ECO:0007669"/>
    <property type="project" value="TreeGrafter"/>
</dbReference>
<dbReference type="GeneTree" id="ENSGT00940000162740"/>
<dbReference type="InterPro" id="IPR006140">
    <property type="entry name" value="D-isomer_DH_NAD-bd"/>
</dbReference>
<dbReference type="SUPFAM" id="SSF51735">
    <property type="entry name" value="NAD(P)-binding Rossmann-fold domains"/>
    <property type="match status" value="1"/>
</dbReference>
<reference evidence="7" key="2">
    <citation type="submission" date="2025-09" db="UniProtKB">
        <authorList>
            <consortium name="Ensembl"/>
        </authorList>
    </citation>
    <scope>IDENTIFICATION</scope>
</reference>
<organism evidence="7 8">
    <name type="scientific">Leptobrachium leishanense</name>
    <name type="common">Leishan spiny toad</name>
    <dbReference type="NCBI Taxonomy" id="445787"/>
    <lineage>
        <taxon>Eukaryota</taxon>
        <taxon>Metazoa</taxon>
        <taxon>Chordata</taxon>
        <taxon>Craniata</taxon>
        <taxon>Vertebrata</taxon>
        <taxon>Euteleostomi</taxon>
        <taxon>Amphibia</taxon>
        <taxon>Batrachia</taxon>
        <taxon>Anura</taxon>
        <taxon>Pelobatoidea</taxon>
        <taxon>Megophryidae</taxon>
        <taxon>Leptobrachium</taxon>
    </lineage>
</organism>
<dbReference type="PANTHER" id="PTHR10996">
    <property type="entry name" value="2-HYDROXYACID DEHYDROGENASE-RELATED"/>
    <property type="match status" value="1"/>
</dbReference>
<dbReference type="InterPro" id="IPR036291">
    <property type="entry name" value="NAD(P)-bd_dom_sf"/>
</dbReference>
<dbReference type="PANTHER" id="PTHR10996:SF257">
    <property type="entry name" value="GLYOXYLATE REDUCTASE 1"/>
    <property type="match status" value="1"/>
</dbReference>
<dbReference type="InterPro" id="IPR050223">
    <property type="entry name" value="D-isomer_2-hydroxyacid_DH"/>
</dbReference>